<dbReference type="Gene3D" id="3.40.1830.10">
    <property type="entry name" value="Thermophilic metalloprotease (M29)"/>
    <property type="match status" value="1"/>
</dbReference>
<comment type="cofactor">
    <cofactor evidence="1">
        <name>Co(2+)</name>
        <dbReference type="ChEBI" id="CHEBI:48828"/>
    </cofactor>
</comment>
<evidence type="ECO:0000256" key="6">
    <source>
        <dbReference type="ARBA" id="ARBA00022670"/>
    </source>
</evidence>
<comment type="cofactor">
    <cofactor evidence="2">
        <name>Mg(2+)</name>
        <dbReference type="ChEBI" id="CHEBI:18420"/>
    </cofactor>
</comment>
<keyword evidence="11" id="KW-1185">Reference proteome</keyword>
<dbReference type="Proteomes" id="UP000249818">
    <property type="component" value="Chromosome BARAN1"/>
</dbReference>
<comment type="cofactor">
    <cofactor evidence="3">
        <name>Zn(2+)</name>
        <dbReference type="ChEBI" id="CHEBI:29105"/>
    </cofactor>
</comment>
<dbReference type="GO" id="GO:0006508">
    <property type="term" value="P:proteolysis"/>
    <property type="evidence" value="ECO:0007669"/>
    <property type="project" value="UniProtKB-KW"/>
</dbReference>
<evidence type="ECO:0000313" key="10">
    <source>
        <dbReference type="EMBL" id="SQD92310.1"/>
    </source>
</evidence>
<evidence type="ECO:0000256" key="3">
    <source>
        <dbReference type="ARBA" id="ARBA00001947"/>
    </source>
</evidence>
<dbReference type="InterPro" id="IPR052170">
    <property type="entry name" value="M29_Exopeptidase"/>
</dbReference>
<keyword evidence="6" id="KW-0645">Protease</keyword>
<reference evidence="11" key="1">
    <citation type="submission" date="2018-05" db="EMBL/GenBank/DDBJ databases">
        <authorList>
            <person name="Hao L."/>
        </authorList>
    </citation>
    <scope>NUCLEOTIDE SEQUENCE [LARGE SCALE GENOMIC DNA]</scope>
</reference>
<dbReference type="PANTHER" id="PTHR34448">
    <property type="entry name" value="AMINOPEPTIDASE"/>
    <property type="match status" value="1"/>
</dbReference>
<dbReference type="GO" id="GO:0004177">
    <property type="term" value="F:aminopeptidase activity"/>
    <property type="evidence" value="ECO:0007669"/>
    <property type="project" value="UniProtKB-KW"/>
</dbReference>
<proteinExistence type="inferred from homology"/>
<dbReference type="Pfam" id="PF02073">
    <property type="entry name" value="Peptidase_M29"/>
    <property type="match status" value="1"/>
</dbReference>
<dbReference type="RefSeq" id="WP_122030546.1">
    <property type="nucleotide sequence ID" value="NZ_LS483254.1"/>
</dbReference>
<dbReference type="InterPro" id="IPR000787">
    <property type="entry name" value="Peptidase_M29"/>
</dbReference>
<dbReference type="KEGG" id="bana:BARAN1_0285"/>
<dbReference type="OrthoDB" id="9803993at2"/>
<dbReference type="EMBL" id="LS483254">
    <property type="protein sequence ID" value="SQD92310.1"/>
    <property type="molecule type" value="Genomic_DNA"/>
</dbReference>
<evidence type="ECO:0000256" key="1">
    <source>
        <dbReference type="ARBA" id="ARBA00001941"/>
    </source>
</evidence>
<evidence type="ECO:0000256" key="5">
    <source>
        <dbReference type="ARBA" id="ARBA00022438"/>
    </source>
</evidence>
<protein>
    <submittedName>
        <fullName evidence="10">Peptidase M29</fullName>
    </submittedName>
</protein>
<organism evidence="10 11">
    <name type="scientific">Candidatus Bipolaricaulis anaerobius</name>
    <dbReference type="NCBI Taxonomy" id="2026885"/>
    <lineage>
        <taxon>Bacteria</taxon>
        <taxon>Candidatus Bipolaricaulota</taxon>
        <taxon>Candidatus Bipolaricaulia</taxon>
        <taxon>Candidatus Bipolaricaulales</taxon>
        <taxon>Candidatus Bipolaricaulaceae</taxon>
        <taxon>Candidatus Bipolaricaulis</taxon>
    </lineage>
</organism>
<keyword evidence="7" id="KW-0479">Metal-binding</keyword>
<dbReference type="PANTHER" id="PTHR34448:SF1">
    <property type="entry name" value="BLL6088 PROTEIN"/>
    <property type="match status" value="1"/>
</dbReference>
<dbReference type="InterPro" id="IPR035097">
    <property type="entry name" value="M29_N-terminal"/>
</dbReference>
<dbReference type="GO" id="GO:0008237">
    <property type="term" value="F:metallopeptidase activity"/>
    <property type="evidence" value="ECO:0007669"/>
    <property type="project" value="UniProtKB-KW"/>
</dbReference>
<dbReference type="GO" id="GO:0046872">
    <property type="term" value="F:metal ion binding"/>
    <property type="evidence" value="ECO:0007669"/>
    <property type="project" value="UniProtKB-KW"/>
</dbReference>
<keyword evidence="9" id="KW-0482">Metalloprotease</keyword>
<evidence type="ECO:0000256" key="7">
    <source>
        <dbReference type="ARBA" id="ARBA00022723"/>
    </source>
</evidence>
<keyword evidence="8" id="KW-0378">Hydrolase</keyword>
<comment type="similarity">
    <text evidence="4">Belongs to the peptidase M29 family.</text>
</comment>
<evidence type="ECO:0000256" key="9">
    <source>
        <dbReference type="ARBA" id="ARBA00023049"/>
    </source>
</evidence>
<dbReference type="AlphaFoldDB" id="A0A2X3L0M5"/>
<name>A0A2X3L0M5_9BACT</name>
<keyword evidence="5" id="KW-0031">Aminopeptidase</keyword>
<evidence type="ECO:0000256" key="2">
    <source>
        <dbReference type="ARBA" id="ARBA00001946"/>
    </source>
</evidence>
<evidence type="ECO:0000256" key="4">
    <source>
        <dbReference type="ARBA" id="ARBA00008236"/>
    </source>
</evidence>
<accession>A0A2X3L0M5</accession>
<dbReference type="SUPFAM" id="SSF144052">
    <property type="entry name" value="Thermophilic metalloprotease-like"/>
    <property type="match status" value="1"/>
</dbReference>
<sequence>MTDPRVEAMAKVLIGYSLEVTGGDLVQIQGSPEGTPLLLSLYEEVLARGGHPWVQLGLDEVDEVLYTRASEAQLDFVPKFVAEMVEEIQASVSVWTETNTKRLTGADPARQARRGKALRPLSERFLERAAAKELRWTTTLYPTHAFAQDAEMSLREFTEFAFKACLVGEEDPIGAWREISRRQQAIIAWLEPRKEIHVLGPDTDLHLTVGGRTWINCDGHENFPDGEIFTGPIEDSVNGSIRFTYPACSYGREVEDVSLEFKGGRVVKATAGKNEEFLLAVLDTDRGARYVGEFAFGTNPGIQRFTKNTLFDEKIGGTVHLALGKGYPESGSRNSSAIHWDMVCDLRQGGEVHVDGAPFVRDGAFLV</sequence>
<dbReference type="PRINTS" id="PR00919">
    <property type="entry name" value="THERMOPTASE"/>
</dbReference>
<gene>
    <name evidence="10" type="ORF">BARAN1_0285</name>
</gene>
<evidence type="ECO:0000313" key="11">
    <source>
        <dbReference type="Proteomes" id="UP000249818"/>
    </source>
</evidence>
<evidence type="ECO:0000256" key="8">
    <source>
        <dbReference type="ARBA" id="ARBA00022801"/>
    </source>
</evidence>